<sequence>MRVKSKEFQEHEVFSNLDKYIKFYDSLSMNIMFFMSMGTKSIINIDTYVYSSMQGTLESIKAVLMMGKINDSYSLLRKFYDSIYINVYTNLYLDDNHNSENFIVKQIQSWLEGTEQLPATRTISDYIRKHKKVEDLNNLLYRDKRYSIIRERCNDNAHYNFYKNVLLNDDKIVNPGREKAMRHLSEDISQLMICHLSYLFYINEHYMMSSDYRDYLDVGETPPKDSQYWVATFIQNIFNDLIKTFRPDIANLIKDKTSMLLE</sequence>
<gene>
    <name evidence="1" type="ORF">EZ444_16165</name>
</gene>
<proteinExistence type="predicted"/>
<accession>A0A4R0N554</accession>
<evidence type="ECO:0000313" key="2">
    <source>
        <dbReference type="Proteomes" id="UP000291117"/>
    </source>
</evidence>
<dbReference type="EMBL" id="SJSM01000010">
    <property type="protein sequence ID" value="TCC95040.1"/>
    <property type="molecule type" value="Genomic_DNA"/>
</dbReference>
<dbReference type="AlphaFoldDB" id="A0A4R0N554"/>
<name>A0A4R0N554_9SPHI</name>
<dbReference type="OrthoDB" id="5540894at2"/>
<protein>
    <submittedName>
        <fullName evidence="1">Uncharacterized protein</fullName>
    </submittedName>
</protein>
<dbReference type="Proteomes" id="UP000291117">
    <property type="component" value="Unassembled WGS sequence"/>
</dbReference>
<dbReference type="RefSeq" id="WP_131610188.1">
    <property type="nucleotide sequence ID" value="NZ_SJSM01000010.1"/>
</dbReference>
<comment type="caution">
    <text evidence="1">The sequence shown here is derived from an EMBL/GenBank/DDBJ whole genome shotgun (WGS) entry which is preliminary data.</text>
</comment>
<evidence type="ECO:0000313" key="1">
    <source>
        <dbReference type="EMBL" id="TCC95040.1"/>
    </source>
</evidence>
<reference evidence="1 2" key="1">
    <citation type="submission" date="2019-02" db="EMBL/GenBank/DDBJ databases">
        <title>Pedobacter sp. RP-3-8 sp. nov., isolated from Arctic soil.</title>
        <authorList>
            <person name="Dahal R.H."/>
        </authorList>
    </citation>
    <scope>NUCLEOTIDE SEQUENCE [LARGE SCALE GENOMIC DNA]</scope>
    <source>
        <strain evidence="1 2">RP-3-8</strain>
    </source>
</reference>
<organism evidence="1 2">
    <name type="scientific">Pedobacter hiemivivus</name>
    <dbReference type="NCBI Taxonomy" id="2530454"/>
    <lineage>
        <taxon>Bacteria</taxon>
        <taxon>Pseudomonadati</taxon>
        <taxon>Bacteroidota</taxon>
        <taxon>Sphingobacteriia</taxon>
        <taxon>Sphingobacteriales</taxon>
        <taxon>Sphingobacteriaceae</taxon>
        <taxon>Pedobacter</taxon>
    </lineage>
</organism>
<keyword evidence="2" id="KW-1185">Reference proteome</keyword>